<dbReference type="Proteomes" id="UP001147747">
    <property type="component" value="Unassembled WGS sequence"/>
</dbReference>
<name>A0A9X0B883_9EURO</name>
<protein>
    <submittedName>
        <fullName evidence="1">Uncharacterized protein</fullName>
    </submittedName>
</protein>
<evidence type="ECO:0000313" key="2">
    <source>
        <dbReference type="Proteomes" id="UP001147747"/>
    </source>
</evidence>
<keyword evidence="2" id="KW-1185">Reference proteome</keyword>
<comment type="caution">
    <text evidence="1">The sequence shown here is derived from an EMBL/GenBank/DDBJ whole genome shotgun (WGS) entry which is preliminary data.</text>
</comment>
<dbReference type="OrthoDB" id="4461621at2759"/>
<dbReference type="GeneID" id="81370899"/>
<dbReference type="AlphaFoldDB" id="A0A9X0B883"/>
<organism evidence="1 2">
    <name type="scientific">Penicillium cosmopolitanum</name>
    <dbReference type="NCBI Taxonomy" id="1131564"/>
    <lineage>
        <taxon>Eukaryota</taxon>
        <taxon>Fungi</taxon>
        <taxon>Dikarya</taxon>
        <taxon>Ascomycota</taxon>
        <taxon>Pezizomycotina</taxon>
        <taxon>Eurotiomycetes</taxon>
        <taxon>Eurotiomycetidae</taxon>
        <taxon>Eurotiales</taxon>
        <taxon>Aspergillaceae</taxon>
        <taxon>Penicillium</taxon>
    </lineage>
</organism>
<gene>
    <name evidence="1" type="ORF">N7509_007282</name>
</gene>
<proteinExistence type="predicted"/>
<evidence type="ECO:0000313" key="1">
    <source>
        <dbReference type="EMBL" id="KAJ5391792.1"/>
    </source>
</evidence>
<reference evidence="1" key="2">
    <citation type="journal article" date="2023" name="IMA Fungus">
        <title>Comparative genomic study of the Penicillium genus elucidates a diverse pangenome and 15 lateral gene transfer events.</title>
        <authorList>
            <person name="Petersen C."/>
            <person name="Sorensen T."/>
            <person name="Nielsen M.R."/>
            <person name="Sondergaard T.E."/>
            <person name="Sorensen J.L."/>
            <person name="Fitzpatrick D.A."/>
            <person name="Frisvad J.C."/>
            <person name="Nielsen K.L."/>
        </authorList>
    </citation>
    <scope>NUCLEOTIDE SEQUENCE</scope>
    <source>
        <strain evidence="1">IBT 29677</strain>
    </source>
</reference>
<dbReference type="RefSeq" id="XP_056487470.1">
    <property type="nucleotide sequence ID" value="XM_056631919.1"/>
</dbReference>
<dbReference type="EMBL" id="JAPZBU010000008">
    <property type="protein sequence ID" value="KAJ5391792.1"/>
    <property type="molecule type" value="Genomic_DNA"/>
</dbReference>
<reference evidence="1" key="1">
    <citation type="submission" date="2022-12" db="EMBL/GenBank/DDBJ databases">
        <authorList>
            <person name="Petersen C."/>
        </authorList>
    </citation>
    <scope>NUCLEOTIDE SEQUENCE</scope>
    <source>
        <strain evidence="1">IBT 29677</strain>
    </source>
</reference>
<accession>A0A9X0B883</accession>
<sequence>MVRTLAPQPLQEESFTPNSTWLLVLLTDLDDEYQERLQGPHRDSKANIYVLAAFAQRLGYSRLMIADDMTKRQLMGVPRDSEEHEQGAITVVTATIPMHQERTRDYPWPPHYDGQPVKFQSLESIWVPMWKSPVNLEEIQEGVVLRDPDCGPFTTTAIASLQYELQFDAVNEALSHMANYKPKMPLWDRPKAITASVYQAMERCVREKRNTPAYMTRANENDPPITVELVPWERHRSSTRRDLATFWNEYLLWDYTRNKDEGLFPFLYLTGPFKSIDETLFGIIRRLSDELMLAIVTTGKLRLGSICRSMHWGDHNEWNELHYLNTPDSYPGWIYKEQLEDYDQPLYRNYPDWEVAIYDRYTIPLFSISNHHNDQDTILGLQSEMGVQNAGPGAHSDGKVWTTDNAIPFCYFMPWKGGESGRVEDIWNIIKEIAMHPTSLRTCDIEIVCLEQRSAVDSTVILAAPSLSALDPEPKLLGHLPIPHVRGFKFVRVPANQVWELMQKRFGLMNFERKNLKWTHCRRPGWPGPKELPDEYEEGEVFVDGDSLP</sequence>